<keyword evidence="2" id="KW-0812">Transmembrane</keyword>
<evidence type="ECO:0000256" key="2">
    <source>
        <dbReference type="SAM" id="Phobius"/>
    </source>
</evidence>
<dbReference type="GO" id="GO:0000131">
    <property type="term" value="C:incipient cellular bud site"/>
    <property type="evidence" value="ECO:0007669"/>
    <property type="project" value="EnsemblFungi"/>
</dbReference>
<feature type="region of interest" description="Disordered" evidence="1">
    <location>
        <begin position="25"/>
        <end position="50"/>
    </location>
</feature>
<sequence>MSSFVPTKSYNAGFTTEYRAYMKRDDNDSSSSSASKTSSNKSATSSCGGDGKCRYPSDHSYSTTVGVAVGVPVAVVVFLLAAILIIVYKRNKKEAEEDNDPDFQGDIEYIPHMGPNMGSFPMSSSQSGDSFELKDDQYRDTYFMPPPQQNQYARATSFGGGGIDNYGHLDPFQVPHGVDSNTLRDFARSVDGPSIGGYHVASSSKNTSQISLTNEQPTNVFMSQGDINSVEPGKFAQSRDALLSGEYEEENNFPSTNHDQSMVSNIRDSPVKSVVGEATRFYGDDESGYDVEESKIQDTTIERSQSSQHEFDFETSEDKMEGEDDEDNKVYAVDPEDENVQRLKSIYQVYLDRNETVKQNQQQNVMEPKNDILPDSKSAEIMKTDDHTGGPEANFDVVDNIELRDNSEIEHRKSQSINHLTTGNEVESIGQGSSMHHRAVSSIYSELPTHAARQSVVRNDIQAAMSNEPYPSNIQYGNEPQNYAQNNNNLQYVDQHQQLQQEPVYNHHPQAEYYNNSQPQLGVAEQGYYVQPNQAYQASIYSQQQQQQQPNMMYQNPQEIQYKHPQHLENISELPTPSRLAHSESVHSLTSFNGRTKPQQFPRLQAARLNGSALNPMDHPEMFYKQNDGQYTMYQQNAQGFTSAENIQNVTQPHQLRASIVMTNPTSLSLPASYKPAGSFRNINASNSRNNSLTVQNNPYQQQMGNSRVSGLLDYSDVVQPPGVSGIIPHSSSHDDLRKQLGTSNNYQMDL</sequence>
<dbReference type="PhylomeDB" id="A7TEV0"/>
<evidence type="ECO:0000313" key="3">
    <source>
        <dbReference type="EMBL" id="EDO19196.1"/>
    </source>
</evidence>
<feature type="compositionally biased region" description="Basic and acidic residues" evidence="1">
    <location>
        <begin position="309"/>
        <end position="319"/>
    </location>
</feature>
<dbReference type="InterPro" id="IPR014805">
    <property type="entry name" value="SKG6/TOS2-like"/>
</dbReference>
<feature type="compositionally biased region" description="Low complexity" evidence="1">
    <location>
        <begin position="29"/>
        <end position="46"/>
    </location>
</feature>
<organism evidence="4">
    <name type="scientific">Vanderwaltozyma polyspora (strain ATCC 22028 / DSM 70294 / BCRC 21397 / CBS 2163 / NBRC 10782 / NRRL Y-8283 / UCD 57-17)</name>
    <name type="common">Kluyveromyces polysporus</name>
    <dbReference type="NCBI Taxonomy" id="436907"/>
    <lineage>
        <taxon>Eukaryota</taxon>
        <taxon>Fungi</taxon>
        <taxon>Dikarya</taxon>
        <taxon>Ascomycota</taxon>
        <taxon>Saccharomycotina</taxon>
        <taxon>Saccharomycetes</taxon>
        <taxon>Saccharomycetales</taxon>
        <taxon>Saccharomycetaceae</taxon>
        <taxon>Vanderwaltozyma</taxon>
    </lineage>
</organism>
<feature type="compositionally biased region" description="Polar residues" evidence="1">
    <location>
        <begin position="741"/>
        <end position="751"/>
    </location>
</feature>
<dbReference type="FunCoup" id="A7TEV0">
    <property type="interactions" value="49"/>
</dbReference>
<dbReference type="GO" id="GO:0016020">
    <property type="term" value="C:membrane"/>
    <property type="evidence" value="ECO:0007669"/>
    <property type="project" value="EnsemblFungi"/>
</dbReference>
<name>A7TEV0_VANPO</name>
<feature type="compositionally biased region" description="Polar residues" evidence="1">
    <location>
        <begin position="297"/>
        <end position="308"/>
    </location>
</feature>
<protein>
    <submittedName>
        <fullName evidence="3">Uncharacterized protein</fullName>
    </submittedName>
</protein>
<dbReference type="GeneID" id="5547528"/>
<dbReference type="GO" id="GO:1902413">
    <property type="term" value="P:negative regulation of mitotic cytokinesis"/>
    <property type="evidence" value="ECO:0007669"/>
    <property type="project" value="EnsemblFungi"/>
</dbReference>
<keyword evidence="2" id="KW-1133">Transmembrane helix</keyword>
<dbReference type="HOGENOM" id="CLU_026020_0_0_1"/>
<accession>A7TEV0</accession>
<gene>
    <name evidence="3" type="ORF">Kpol_1050p53</name>
</gene>
<evidence type="ECO:0000313" key="4">
    <source>
        <dbReference type="Proteomes" id="UP000000267"/>
    </source>
</evidence>
<keyword evidence="2" id="KW-0472">Membrane</keyword>
<feature type="region of interest" description="Disordered" evidence="1">
    <location>
        <begin position="297"/>
        <end position="326"/>
    </location>
</feature>
<dbReference type="InParanoid" id="A7TEV0"/>
<dbReference type="EMBL" id="DS480381">
    <property type="protein sequence ID" value="EDO19196.1"/>
    <property type="molecule type" value="Genomic_DNA"/>
</dbReference>
<dbReference type="Proteomes" id="UP000000267">
    <property type="component" value="Unassembled WGS sequence"/>
</dbReference>
<feature type="region of interest" description="Disordered" evidence="1">
    <location>
        <begin position="724"/>
        <end position="751"/>
    </location>
</feature>
<dbReference type="GO" id="GO:0005934">
    <property type="term" value="C:cellular bud tip"/>
    <property type="evidence" value="ECO:0007669"/>
    <property type="project" value="EnsemblFungi"/>
</dbReference>
<dbReference type="GO" id="GO:0071944">
    <property type="term" value="C:cell periphery"/>
    <property type="evidence" value="ECO:0007669"/>
    <property type="project" value="EnsemblFungi"/>
</dbReference>
<proteinExistence type="predicted"/>
<feature type="transmembrane region" description="Helical" evidence="2">
    <location>
        <begin position="65"/>
        <end position="88"/>
    </location>
</feature>
<dbReference type="RefSeq" id="XP_001647054.1">
    <property type="nucleotide sequence ID" value="XM_001647004.1"/>
</dbReference>
<keyword evidence="4" id="KW-1185">Reference proteome</keyword>
<dbReference type="eggNOG" id="ENOG502REX9">
    <property type="taxonomic scope" value="Eukaryota"/>
</dbReference>
<dbReference type="AlphaFoldDB" id="A7TEV0"/>
<dbReference type="OMA" id="RMKSIYQ"/>
<dbReference type="Pfam" id="PF08693">
    <property type="entry name" value="SKG6"/>
    <property type="match status" value="1"/>
</dbReference>
<dbReference type="OrthoDB" id="4035953at2759"/>
<reference evidence="3 4" key="1">
    <citation type="journal article" date="2007" name="Proc. Natl. Acad. Sci. U.S.A.">
        <title>Independent sorting-out of thousands of duplicated gene pairs in two yeast species descended from a whole-genome duplication.</title>
        <authorList>
            <person name="Scannell D.R."/>
            <person name="Frank A.C."/>
            <person name="Conant G.C."/>
            <person name="Byrne K.P."/>
            <person name="Woolfit M."/>
            <person name="Wolfe K.H."/>
        </authorList>
    </citation>
    <scope>NUCLEOTIDE SEQUENCE [LARGE SCALE GENOMIC DNA]</scope>
    <source>
        <strain evidence="4">ATCC 22028 / DSM 70294 / BCRC 21397 / CBS 2163 / NBRC 10782 / NRRL Y-8283 / UCD 57-17</strain>
    </source>
</reference>
<evidence type="ECO:0000256" key="1">
    <source>
        <dbReference type="SAM" id="MobiDB-lite"/>
    </source>
</evidence>
<dbReference type="KEGG" id="vpo:Kpol_1050p53"/>
<dbReference type="GO" id="GO:0005935">
    <property type="term" value="C:cellular bud neck"/>
    <property type="evidence" value="ECO:0007669"/>
    <property type="project" value="EnsemblFungi"/>
</dbReference>